<dbReference type="KEGG" id="cmv:CMUST_12310"/>
<dbReference type="Pfam" id="PF03734">
    <property type="entry name" value="YkuD"/>
    <property type="match status" value="1"/>
</dbReference>
<evidence type="ECO:0000256" key="13">
    <source>
        <dbReference type="PROSITE-ProRule" id="PRU01373"/>
    </source>
</evidence>
<dbReference type="CDD" id="cd16913">
    <property type="entry name" value="YkuD_like"/>
    <property type="match status" value="1"/>
</dbReference>
<dbReference type="PANTHER" id="PTHR30582:SF2">
    <property type="entry name" value="L,D-TRANSPEPTIDASE YCIB-RELATED"/>
    <property type="match status" value="1"/>
</dbReference>
<proteinExistence type="predicted"/>
<dbReference type="RefSeq" id="WP_047262737.1">
    <property type="nucleotide sequence ID" value="NZ_CP011542.1"/>
</dbReference>
<keyword evidence="16" id="KW-1185">Reference proteome</keyword>
<keyword evidence="5 13" id="KW-0133">Cell shape</keyword>
<dbReference type="Proteomes" id="UP000035199">
    <property type="component" value="Chromosome"/>
</dbReference>
<evidence type="ECO:0000256" key="9">
    <source>
        <dbReference type="ARBA" id="ARBA00023288"/>
    </source>
</evidence>
<keyword evidence="2" id="KW-1003">Cell membrane</keyword>
<dbReference type="CDD" id="cd13432">
    <property type="entry name" value="LDT_IgD_like_2"/>
    <property type="match status" value="1"/>
</dbReference>
<feature type="domain" description="L,D-TPase catalytic" evidence="14">
    <location>
        <begin position="243"/>
        <end position="367"/>
    </location>
</feature>
<keyword evidence="9" id="KW-0449">Lipoprotein</keyword>
<dbReference type="GO" id="GO:0071555">
    <property type="term" value="P:cell wall organization"/>
    <property type="evidence" value="ECO:0007669"/>
    <property type="project" value="UniProtKB-UniRule"/>
</dbReference>
<dbReference type="Pfam" id="PF17964">
    <property type="entry name" value="Big_10"/>
    <property type="match status" value="1"/>
</dbReference>
<dbReference type="PATRIC" id="fig|571915.4.peg.2627"/>
<dbReference type="PANTHER" id="PTHR30582">
    <property type="entry name" value="L,D-TRANSPEPTIDASE"/>
    <property type="match status" value="1"/>
</dbReference>
<dbReference type="Gene3D" id="2.40.440.10">
    <property type="entry name" value="L,D-transpeptidase catalytic domain-like"/>
    <property type="match status" value="1"/>
</dbReference>
<keyword evidence="8" id="KW-0564">Palmitate</keyword>
<keyword evidence="10" id="KW-0012">Acyltransferase</keyword>
<evidence type="ECO:0000256" key="5">
    <source>
        <dbReference type="ARBA" id="ARBA00022960"/>
    </source>
</evidence>
<dbReference type="InterPro" id="IPR041280">
    <property type="entry name" value="Big_10"/>
</dbReference>
<keyword evidence="4" id="KW-0732">Signal</keyword>
<accession>A0A0G3H033</accession>
<dbReference type="GO" id="GO:0016746">
    <property type="term" value="F:acyltransferase activity"/>
    <property type="evidence" value="ECO:0007669"/>
    <property type="project" value="UniProtKB-KW"/>
</dbReference>
<evidence type="ECO:0000313" key="15">
    <source>
        <dbReference type="EMBL" id="AKK06769.1"/>
    </source>
</evidence>
<evidence type="ECO:0000256" key="11">
    <source>
        <dbReference type="ARBA" id="ARBA00023316"/>
    </source>
</evidence>
<dbReference type="OrthoDB" id="5242354at2"/>
<name>A0A0G3H033_9CORY</name>
<evidence type="ECO:0000256" key="1">
    <source>
        <dbReference type="ARBA" id="ARBA00004752"/>
    </source>
</evidence>
<comment type="pathway">
    <text evidence="12">Glycan biosynthesis.</text>
</comment>
<dbReference type="InterPro" id="IPR038063">
    <property type="entry name" value="Transpep_catalytic_dom"/>
</dbReference>
<dbReference type="InterPro" id="IPR005490">
    <property type="entry name" value="LD_TPept_cat_dom"/>
</dbReference>
<feature type="active site" description="Nucleophile" evidence="13">
    <location>
        <position position="343"/>
    </location>
</feature>
<evidence type="ECO:0000256" key="8">
    <source>
        <dbReference type="ARBA" id="ARBA00023139"/>
    </source>
</evidence>
<keyword evidence="3" id="KW-0808">Transferase</keyword>
<keyword evidence="7" id="KW-0472">Membrane</keyword>
<dbReference type="UniPathway" id="UPA00219"/>
<feature type="active site" description="Proton donor/acceptor" evidence="13">
    <location>
        <position position="325"/>
    </location>
</feature>
<dbReference type="EMBL" id="CP011542">
    <property type="protein sequence ID" value="AKK06769.1"/>
    <property type="molecule type" value="Genomic_DNA"/>
</dbReference>
<dbReference type="GO" id="GO:0018104">
    <property type="term" value="P:peptidoglycan-protein cross-linking"/>
    <property type="evidence" value="ECO:0007669"/>
    <property type="project" value="TreeGrafter"/>
</dbReference>
<evidence type="ECO:0000256" key="4">
    <source>
        <dbReference type="ARBA" id="ARBA00022729"/>
    </source>
</evidence>
<dbReference type="FunFam" id="2.40.440.10:FF:000005">
    <property type="entry name" value="L,D-transpeptidase 2"/>
    <property type="match status" value="1"/>
</dbReference>
<dbReference type="AlphaFoldDB" id="A0A0G3H033"/>
<evidence type="ECO:0000256" key="7">
    <source>
        <dbReference type="ARBA" id="ARBA00023136"/>
    </source>
</evidence>
<dbReference type="GO" id="GO:0071972">
    <property type="term" value="F:peptidoglycan L,D-transpeptidase activity"/>
    <property type="evidence" value="ECO:0007669"/>
    <property type="project" value="TreeGrafter"/>
</dbReference>
<reference evidence="15 16" key="1">
    <citation type="journal article" date="2015" name="Genome Announc.">
        <title>Complete Genome Sequence of the Type Strain Corynebacterium mustelae DSM 45274, Isolated from Various Tissues of a Male Ferret with Lethal Sepsis.</title>
        <authorList>
            <person name="Ruckert C."/>
            <person name="Eimer J."/>
            <person name="Winkler A."/>
            <person name="Tauch A."/>
        </authorList>
    </citation>
    <scope>NUCLEOTIDE SEQUENCE [LARGE SCALE GENOMIC DNA]</scope>
    <source>
        <strain evidence="15 16">DSM 45274</strain>
    </source>
</reference>
<dbReference type="InterPro" id="IPR050979">
    <property type="entry name" value="LD-transpeptidase"/>
</dbReference>
<evidence type="ECO:0000256" key="10">
    <source>
        <dbReference type="ARBA" id="ARBA00023315"/>
    </source>
</evidence>
<dbReference type="SUPFAM" id="SSF141523">
    <property type="entry name" value="L,D-transpeptidase catalytic domain-like"/>
    <property type="match status" value="1"/>
</dbReference>
<organism evidence="15 16">
    <name type="scientific">Corynebacterium mustelae</name>
    <dbReference type="NCBI Taxonomy" id="571915"/>
    <lineage>
        <taxon>Bacteria</taxon>
        <taxon>Bacillati</taxon>
        <taxon>Actinomycetota</taxon>
        <taxon>Actinomycetes</taxon>
        <taxon>Mycobacteriales</taxon>
        <taxon>Corynebacteriaceae</taxon>
        <taxon>Corynebacterium</taxon>
    </lineage>
</organism>
<gene>
    <name evidence="15" type="ORF">CMUST_12310</name>
</gene>
<keyword evidence="6 13" id="KW-0573">Peptidoglycan synthesis</keyword>
<sequence length="398" mass="42348">MGVSHRAVKHVCVSVVSSAALLLGACTITSEVGAEGSVAPSSAPVTSTVAKSMPPEVSVKNGATSINPKDPVTVKSVGEGLKSVEMTNEDGKVIKSKLSKDAMSWTSDEPLGFNRSYSVVATDKNGKTTTTKFQTIAANMLAENSLAPLDGSTVGVGQTIGVRFDTVVGNRKAVEKAIKITTEPKVDGAFYWISSQEVRWRPKDYWKPGTKVTVDADLYGVKVGEGIYGANGNKASFSIGDRVEAVVDDNTKTMTVFKNGDKVKSMPVSLGSGQWPTPNGVYIIGDEYPNLVMDSTSYGLALENGGYRTPVDFATQMSYSGIFVHAAPWSVWAQGNTNVSHGCVNVSTENAGWFQNFVKRGDIVTVKNTVGETLSGYDGLGDWNIDWATWKKGNADDV</sequence>
<comment type="pathway">
    <text evidence="1 13">Cell wall biogenesis; peptidoglycan biosynthesis.</text>
</comment>
<dbReference type="Gene3D" id="2.60.40.3780">
    <property type="match status" value="1"/>
</dbReference>
<evidence type="ECO:0000313" key="16">
    <source>
        <dbReference type="Proteomes" id="UP000035199"/>
    </source>
</evidence>
<dbReference type="GO" id="GO:0008360">
    <property type="term" value="P:regulation of cell shape"/>
    <property type="evidence" value="ECO:0007669"/>
    <property type="project" value="UniProtKB-UniRule"/>
</dbReference>
<evidence type="ECO:0000259" key="14">
    <source>
        <dbReference type="PROSITE" id="PS52029"/>
    </source>
</evidence>
<keyword evidence="11 13" id="KW-0961">Cell wall biogenesis/degradation</keyword>
<evidence type="ECO:0000256" key="6">
    <source>
        <dbReference type="ARBA" id="ARBA00022984"/>
    </source>
</evidence>
<reference evidence="16" key="2">
    <citation type="submission" date="2015-05" db="EMBL/GenBank/DDBJ databases">
        <title>Complete genome sequence of Corynebacterium mustelae DSM 45274, isolated from various tissues of a male ferret with lethal sepsis.</title>
        <authorList>
            <person name="Ruckert C."/>
            <person name="Albersmeier A."/>
            <person name="Winkler A."/>
            <person name="Tauch A."/>
        </authorList>
    </citation>
    <scope>NUCLEOTIDE SEQUENCE [LARGE SCALE GENOMIC DNA]</scope>
    <source>
        <strain evidence="16">DSM 45274</strain>
    </source>
</reference>
<evidence type="ECO:0000256" key="3">
    <source>
        <dbReference type="ARBA" id="ARBA00022679"/>
    </source>
</evidence>
<dbReference type="Gene3D" id="2.60.40.3710">
    <property type="match status" value="1"/>
</dbReference>
<dbReference type="GO" id="GO:0005576">
    <property type="term" value="C:extracellular region"/>
    <property type="evidence" value="ECO:0007669"/>
    <property type="project" value="TreeGrafter"/>
</dbReference>
<dbReference type="STRING" id="571915.CMUST_12310"/>
<dbReference type="PROSITE" id="PS52029">
    <property type="entry name" value="LD_TPASE"/>
    <property type="match status" value="1"/>
</dbReference>
<protein>
    <recommendedName>
        <fullName evidence="14">L,D-TPase catalytic domain-containing protein</fullName>
    </recommendedName>
</protein>
<dbReference type="PROSITE" id="PS51257">
    <property type="entry name" value="PROKAR_LIPOPROTEIN"/>
    <property type="match status" value="1"/>
</dbReference>
<evidence type="ECO:0000256" key="2">
    <source>
        <dbReference type="ARBA" id="ARBA00022475"/>
    </source>
</evidence>
<evidence type="ECO:0000256" key="12">
    <source>
        <dbReference type="ARBA" id="ARBA00060592"/>
    </source>
</evidence>